<comment type="caution">
    <text evidence="2">The sequence shown here is derived from an EMBL/GenBank/DDBJ whole genome shotgun (WGS) entry which is preliminary data.</text>
</comment>
<name>A0ABP4XS99_9MICO</name>
<protein>
    <submittedName>
        <fullName evidence="2">Uncharacterized protein</fullName>
    </submittedName>
</protein>
<keyword evidence="1" id="KW-0812">Transmembrane</keyword>
<keyword evidence="1" id="KW-1133">Transmembrane helix</keyword>
<evidence type="ECO:0000313" key="2">
    <source>
        <dbReference type="EMBL" id="GAA1788430.1"/>
    </source>
</evidence>
<dbReference type="EMBL" id="BAAAOB010000001">
    <property type="protein sequence ID" value="GAA1788430.1"/>
    <property type="molecule type" value="Genomic_DNA"/>
</dbReference>
<proteinExistence type="predicted"/>
<evidence type="ECO:0000256" key="1">
    <source>
        <dbReference type="SAM" id="Phobius"/>
    </source>
</evidence>
<sequence length="195" mass="19620">MLATLLAAASHGLAGGTVTAFSVLATAVLALPLCVLLGGRVGSLWRLAVAVGASQFVYHWSFSGLGLVGSGSSATSAPTPLHAGHLAAIQSMAPSLQVGSDPASADAAMWAMHAVAAIATIALLHRGERAFLGLVALTDSLLAALRSVLVPLLLGVGEHRPADRPVSLFLAPAALRERLHSLSAITHRGPPALGA</sequence>
<keyword evidence="1" id="KW-0472">Membrane</keyword>
<dbReference type="Proteomes" id="UP001500851">
    <property type="component" value="Unassembled WGS sequence"/>
</dbReference>
<accession>A0ABP4XS99</accession>
<feature type="transmembrane region" description="Helical" evidence="1">
    <location>
        <begin position="107"/>
        <end position="124"/>
    </location>
</feature>
<keyword evidence="3" id="KW-1185">Reference proteome</keyword>
<organism evidence="2 3">
    <name type="scientific">Leucobacter iarius</name>
    <dbReference type="NCBI Taxonomy" id="333963"/>
    <lineage>
        <taxon>Bacteria</taxon>
        <taxon>Bacillati</taxon>
        <taxon>Actinomycetota</taxon>
        <taxon>Actinomycetes</taxon>
        <taxon>Micrococcales</taxon>
        <taxon>Microbacteriaceae</taxon>
        <taxon>Leucobacter</taxon>
    </lineage>
</organism>
<feature type="transmembrane region" description="Helical" evidence="1">
    <location>
        <begin position="44"/>
        <end position="62"/>
    </location>
</feature>
<evidence type="ECO:0000313" key="3">
    <source>
        <dbReference type="Proteomes" id="UP001500851"/>
    </source>
</evidence>
<feature type="transmembrane region" description="Helical" evidence="1">
    <location>
        <begin position="12"/>
        <end position="37"/>
    </location>
</feature>
<reference evidence="3" key="1">
    <citation type="journal article" date="2019" name="Int. J. Syst. Evol. Microbiol.">
        <title>The Global Catalogue of Microorganisms (GCM) 10K type strain sequencing project: providing services to taxonomists for standard genome sequencing and annotation.</title>
        <authorList>
            <consortium name="The Broad Institute Genomics Platform"/>
            <consortium name="The Broad Institute Genome Sequencing Center for Infectious Disease"/>
            <person name="Wu L."/>
            <person name="Ma J."/>
        </authorList>
    </citation>
    <scope>NUCLEOTIDE SEQUENCE [LARGE SCALE GENOMIC DNA]</scope>
    <source>
        <strain evidence="3">JCM 14736</strain>
    </source>
</reference>
<gene>
    <name evidence="2" type="ORF">GCM10009768_16830</name>
</gene>
<feature type="transmembrane region" description="Helical" evidence="1">
    <location>
        <begin position="131"/>
        <end position="154"/>
    </location>
</feature>